<dbReference type="InterPro" id="IPR052623">
    <property type="entry name" value="DAAF5"/>
</dbReference>
<keyword evidence="3" id="KW-1185">Reference proteome</keyword>
<evidence type="ECO:0000259" key="1">
    <source>
        <dbReference type="Pfam" id="PF25757"/>
    </source>
</evidence>
<dbReference type="EMBL" id="JAEPRA010000023">
    <property type="protein sequence ID" value="KAG2172559.1"/>
    <property type="molecule type" value="Genomic_DNA"/>
</dbReference>
<dbReference type="AlphaFoldDB" id="A0A8H7PEP1"/>
<protein>
    <recommendedName>
        <fullName evidence="1">Dynein axonemal assembly factor 5 TPR repeats domain-containing protein</fullName>
    </recommendedName>
</protein>
<dbReference type="PANTHER" id="PTHR16216">
    <property type="entry name" value="DYNEIN ASSEMBLY FACTOR 5, AXONEMAL"/>
    <property type="match status" value="1"/>
</dbReference>
<dbReference type="InterPro" id="IPR057978">
    <property type="entry name" value="TPR_DAAF5"/>
</dbReference>
<comment type="caution">
    <text evidence="2">The sequence shown here is derived from an EMBL/GenBank/DDBJ whole genome shotgun (WGS) entry which is preliminary data.</text>
</comment>
<dbReference type="SUPFAM" id="SSF48371">
    <property type="entry name" value="ARM repeat"/>
    <property type="match status" value="2"/>
</dbReference>
<gene>
    <name evidence="2" type="ORF">INT44_002574</name>
</gene>
<sequence length="819" mass="92057">MQTLQPSLLVLQNPNSIDRTAKRLAIGNLRECGMGKLKDPELARDFLQNTHTILLNCICQDRVEKCREQCLEFTYDVFSYSSDTSFALAATLELCKKRVLIAPKMREPEEEAEEIRLGIVRLLNLLLSKCSAQAIKPAIADDIVQVVQGCIKDKFPDVQKEACCVLLTITERKSTYIGYFGDKITKAVIPILRHKHAILRTLGIQVVERLVVTNFVGLKPLVEVTEDYDKSIMETLSYDNSPVVREALARCNTTWLTTCSPIDRYKFADALLPLLLTAAVDDISTVRQCGEKGLGDVDRVCVKDMQDAGILEATSKTNETTSAVRELEIHSKGILNQLADTIDVTSKKIPKSSFYLDILIPQISNTLEADTRMKPSTAIWLLDRFINYAARDAITLHELSRILDLLKSSSLSKILLNEEQYIESAANVLDCAILHCMETTHESLSEENRYKTVMVALQLMTLCSMSGKETIMGVQQDEIASIDSINTKKKLVKTVMMLHGASEKPEDVFYQYLPHFLETIAKPRGNAPEKWNDESISLRMLEVIIMESGHKIIENSDTLNKVVSILIKCGSQQPDGKNGRDTDSSVIGARLRCLAIMTWLYSMDKDTLYIKAQSSFVLKDMISFCIVSSEPQNGSCALNIQYQLRRQAIVCLTAAMETQSITPGDDQEKNIPDIVTKCLQDEDEQIRVLSVSAMTAFIRQYNKMDDKFKGQLEKHCLHNLLSRLKDQKKAVCLSLYGQLPAVFNTISNEGINIVTDALVPQIEYVDETSDRQLKSAFQDCLDVLYRINSTRLMETIRDTQQVSAKPDAYQIHIDRLSSL</sequence>
<dbReference type="Proteomes" id="UP000612746">
    <property type="component" value="Unassembled WGS sequence"/>
</dbReference>
<proteinExistence type="predicted"/>
<dbReference type="Pfam" id="PF25757">
    <property type="entry name" value="TPR_DNAAF5"/>
    <property type="match status" value="1"/>
</dbReference>
<dbReference type="InterPro" id="IPR011989">
    <property type="entry name" value="ARM-like"/>
</dbReference>
<name>A0A8H7PEP1_9FUNG</name>
<evidence type="ECO:0000313" key="3">
    <source>
        <dbReference type="Proteomes" id="UP000612746"/>
    </source>
</evidence>
<reference evidence="2" key="1">
    <citation type="submission" date="2020-12" db="EMBL/GenBank/DDBJ databases">
        <title>Metabolic potential, ecology and presence of endohyphal bacteria is reflected in genomic diversity of Mucoromycotina.</title>
        <authorList>
            <person name="Muszewska A."/>
            <person name="Okrasinska A."/>
            <person name="Steczkiewicz K."/>
            <person name="Drgas O."/>
            <person name="Orlowska M."/>
            <person name="Perlinska-Lenart U."/>
            <person name="Aleksandrzak-Piekarczyk T."/>
            <person name="Szatraj K."/>
            <person name="Zielenkiewicz U."/>
            <person name="Pilsyk S."/>
            <person name="Malc E."/>
            <person name="Mieczkowski P."/>
            <person name="Kruszewska J.S."/>
            <person name="Biernat P."/>
            <person name="Pawlowska J."/>
        </authorList>
    </citation>
    <scope>NUCLEOTIDE SEQUENCE</scope>
    <source>
        <strain evidence="2">WA0000051536</strain>
    </source>
</reference>
<dbReference type="OrthoDB" id="413572at2759"/>
<organism evidence="2 3">
    <name type="scientific">Umbelopsis vinacea</name>
    <dbReference type="NCBI Taxonomy" id="44442"/>
    <lineage>
        <taxon>Eukaryota</taxon>
        <taxon>Fungi</taxon>
        <taxon>Fungi incertae sedis</taxon>
        <taxon>Mucoromycota</taxon>
        <taxon>Mucoromycotina</taxon>
        <taxon>Umbelopsidomycetes</taxon>
        <taxon>Umbelopsidales</taxon>
        <taxon>Umbelopsidaceae</taxon>
        <taxon>Umbelopsis</taxon>
    </lineage>
</organism>
<feature type="domain" description="Dynein axonemal assembly factor 5 TPR repeats" evidence="1">
    <location>
        <begin position="18"/>
        <end position="292"/>
    </location>
</feature>
<dbReference type="Gene3D" id="1.25.10.10">
    <property type="entry name" value="Leucine-rich Repeat Variant"/>
    <property type="match status" value="2"/>
</dbReference>
<dbReference type="InterPro" id="IPR016024">
    <property type="entry name" value="ARM-type_fold"/>
</dbReference>
<dbReference type="PANTHER" id="PTHR16216:SF2">
    <property type="entry name" value="DYNEIN AXONEMAL ASSEMBLY FACTOR 5"/>
    <property type="match status" value="1"/>
</dbReference>
<accession>A0A8H7PEP1</accession>
<evidence type="ECO:0000313" key="2">
    <source>
        <dbReference type="EMBL" id="KAG2172559.1"/>
    </source>
</evidence>